<evidence type="ECO:0000259" key="9">
    <source>
        <dbReference type="Pfam" id="PF02397"/>
    </source>
</evidence>
<evidence type="ECO:0000256" key="2">
    <source>
        <dbReference type="ARBA" id="ARBA00006464"/>
    </source>
</evidence>
<evidence type="ECO:0000256" key="4">
    <source>
        <dbReference type="ARBA" id="ARBA00022679"/>
    </source>
</evidence>
<evidence type="ECO:0000313" key="11">
    <source>
        <dbReference type="Proteomes" id="UP000228952"/>
    </source>
</evidence>
<organism evidence="10 11">
    <name type="scientific">Candidatus Dojkabacteria bacterium CG_4_10_14_0_2_um_filter_Dojkabacteria_WS6_41_15</name>
    <dbReference type="NCBI Taxonomy" id="2014249"/>
    <lineage>
        <taxon>Bacteria</taxon>
        <taxon>Candidatus Dojkabacteria</taxon>
    </lineage>
</organism>
<evidence type="ECO:0000256" key="1">
    <source>
        <dbReference type="ARBA" id="ARBA00004236"/>
    </source>
</evidence>
<keyword evidence="3" id="KW-1003">Cell membrane</keyword>
<dbReference type="InterPro" id="IPR003362">
    <property type="entry name" value="Bact_transf"/>
</dbReference>
<proteinExistence type="inferred from homology"/>
<keyword evidence="7 8" id="KW-0472">Membrane</keyword>
<comment type="subcellular location">
    <subcellularLocation>
        <location evidence="1">Cell membrane</location>
    </subcellularLocation>
</comment>
<evidence type="ECO:0000313" key="10">
    <source>
        <dbReference type="EMBL" id="PJA12262.1"/>
    </source>
</evidence>
<evidence type="ECO:0000256" key="3">
    <source>
        <dbReference type="ARBA" id="ARBA00022475"/>
    </source>
</evidence>
<accession>A0A2M7W0Q1</accession>
<keyword evidence="5 8" id="KW-0812">Transmembrane</keyword>
<protein>
    <recommendedName>
        <fullName evidence="9">Bacterial sugar transferase domain-containing protein</fullName>
    </recommendedName>
</protein>
<name>A0A2M7W0Q1_9BACT</name>
<evidence type="ECO:0000256" key="7">
    <source>
        <dbReference type="ARBA" id="ARBA00023136"/>
    </source>
</evidence>
<sequence length="486" mass="56720">MRNFLNNLIAITTMIVCDILCLIAAFWLAVSIRGIIGLYFVIPTLTTNDFMLYVISNWWIVPLYIGLFWIQGLYSLHQPFWQEARKLVNAIALAALLVYSIVSLGQIDLYVSRILFVLHPLILFALVPIIRRLIKSLLYSLGYWKREIIEVRVDTDHTLEPSFTRNTFIGYDIVASKEFSINSDGIAHIVDKANAMKTKFRTDTILLIVKDFSSPQIAELVERLYFVSSHILIVPELMDLDMLNANVYHLMYENLFVFDINKGLSNPLNKAIKRLIDMFLSIIGIIVFSPVLLFLAVKVYLTDGFPIFVDFHERFGLKGKEFIFFKFRSMRKQKYSNENLDLVLDYIKNDPQKREMWEKYQKLENDPKDPRILRGMNLIRRTSIDELAQLFNVLKGDMSIVGPRPFMLRERPLIGDYFDRILAAKPGVTDLWTVSGRDSLSFEQRLKMGTWYIQNWSLWLDLIIIVKTVQQVISYFFKWSRKSEKA</sequence>
<evidence type="ECO:0000256" key="6">
    <source>
        <dbReference type="ARBA" id="ARBA00022989"/>
    </source>
</evidence>
<gene>
    <name evidence="10" type="ORF">COX64_04815</name>
</gene>
<dbReference type="AlphaFoldDB" id="A0A2M7W0Q1"/>
<dbReference type="Proteomes" id="UP000228952">
    <property type="component" value="Unassembled WGS sequence"/>
</dbReference>
<evidence type="ECO:0000256" key="5">
    <source>
        <dbReference type="ARBA" id="ARBA00022692"/>
    </source>
</evidence>
<comment type="similarity">
    <text evidence="2">Belongs to the bacterial sugar transferase family.</text>
</comment>
<reference evidence="11" key="1">
    <citation type="submission" date="2017-09" db="EMBL/GenBank/DDBJ databases">
        <title>Depth-based differentiation of microbial function through sediment-hosted aquifers and enrichment of novel symbionts in the deep terrestrial subsurface.</title>
        <authorList>
            <person name="Probst A.J."/>
            <person name="Ladd B."/>
            <person name="Jarett J.K."/>
            <person name="Geller-Mcgrath D.E."/>
            <person name="Sieber C.M.K."/>
            <person name="Emerson J.B."/>
            <person name="Anantharaman K."/>
            <person name="Thomas B.C."/>
            <person name="Malmstrom R."/>
            <person name="Stieglmeier M."/>
            <person name="Klingl A."/>
            <person name="Woyke T."/>
            <person name="Ryan C.M."/>
            <person name="Banfield J.F."/>
        </authorList>
    </citation>
    <scope>NUCLEOTIDE SEQUENCE [LARGE SCALE GENOMIC DNA]</scope>
</reference>
<evidence type="ECO:0000256" key="8">
    <source>
        <dbReference type="SAM" id="Phobius"/>
    </source>
</evidence>
<feature type="domain" description="Bacterial sugar transferase" evidence="9">
    <location>
        <begin position="273"/>
        <end position="473"/>
    </location>
</feature>
<dbReference type="Pfam" id="PF02397">
    <property type="entry name" value="Bac_transf"/>
    <property type="match status" value="1"/>
</dbReference>
<keyword evidence="6 8" id="KW-1133">Transmembrane helix</keyword>
<dbReference type="PANTHER" id="PTHR30576:SF4">
    <property type="entry name" value="UNDECAPRENYL-PHOSPHATE GALACTOSE PHOSPHOTRANSFERASE"/>
    <property type="match status" value="1"/>
</dbReference>
<dbReference type="GO" id="GO:0005886">
    <property type="term" value="C:plasma membrane"/>
    <property type="evidence" value="ECO:0007669"/>
    <property type="project" value="UniProtKB-SubCell"/>
</dbReference>
<comment type="caution">
    <text evidence="10">The sequence shown here is derived from an EMBL/GenBank/DDBJ whole genome shotgun (WGS) entry which is preliminary data.</text>
</comment>
<dbReference type="EMBL" id="PFQB01000120">
    <property type="protein sequence ID" value="PJA12262.1"/>
    <property type="molecule type" value="Genomic_DNA"/>
</dbReference>
<dbReference type="PANTHER" id="PTHR30576">
    <property type="entry name" value="COLANIC BIOSYNTHESIS UDP-GLUCOSE LIPID CARRIER TRANSFERASE"/>
    <property type="match status" value="1"/>
</dbReference>
<feature type="transmembrane region" description="Helical" evidence="8">
    <location>
        <begin position="50"/>
        <end position="75"/>
    </location>
</feature>
<dbReference type="GO" id="GO:0016780">
    <property type="term" value="F:phosphotransferase activity, for other substituted phosphate groups"/>
    <property type="evidence" value="ECO:0007669"/>
    <property type="project" value="TreeGrafter"/>
</dbReference>
<feature type="transmembrane region" description="Helical" evidence="8">
    <location>
        <begin position="278"/>
        <end position="301"/>
    </location>
</feature>
<keyword evidence="4" id="KW-0808">Transferase</keyword>
<feature type="transmembrane region" description="Helical" evidence="8">
    <location>
        <begin position="87"/>
        <end position="104"/>
    </location>
</feature>
<feature type="transmembrane region" description="Helical" evidence="8">
    <location>
        <begin position="110"/>
        <end position="130"/>
    </location>
</feature>